<evidence type="ECO:0000313" key="2">
    <source>
        <dbReference type="Proteomes" id="UP001152300"/>
    </source>
</evidence>
<name>A0A9X0DPE1_9HELO</name>
<dbReference type="OrthoDB" id="3483741at2759"/>
<reference evidence="1" key="1">
    <citation type="submission" date="2022-11" db="EMBL/GenBank/DDBJ databases">
        <title>Genome Resource of Sclerotinia nivalis Strain SnTB1, a Plant Pathogen Isolated from American Ginseng.</title>
        <authorList>
            <person name="Fan S."/>
        </authorList>
    </citation>
    <scope>NUCLEOTIDE SEQUENCE</scope>
    <source>
        <strain evidence="1">SnTB1</strain>
    </source>
</reference>
<dbReference type="AlphaFoldDB" id="A0A9X0DPE1"/>
<accession>A0A9X0DPE1</accession>
<keyword evidence="2" id="KW-1185">Reference proteome</keyword>
<proteinExistence type="predicted"/>
<gene>
    <name evidence="1" type="ORF">OCU04_001099</name>
</gene>
<dbReference type="Proteomes" id="UP001152300">
    <property type="component" value="Unassembled WGS sequence"/>
</dbReference>
<comment type="caution">
    <text evidence="1">The sequence shown here is derived from an EMBL/GenBank/DDBJ whole genome shotgun (WGS) entry which is preliminary data.</text>
</comment>
<sequence>MSNVNSQLRLELGSVIWARSSIHCLGEEDEMALESFLDARAGTWQGIKKLSILIEDEDKYQPRFDDSTRGKAAANKFIALMEFLSQRLTLECFVLDLGGQWIHLKLLRLEKAL</sequence>
<protein>
    <submittedName>
        <fullName evidence="1">Uncharacterized protein</fullName>
    </submittedName>
</protein>
<dbReference type="EMBL" id="JAPEIS010000001">
    <property type="protein sequence ID" value="KAJ8070729.1"/>
    <property type="molecule type" value="Genomic_DNA"/>
</dbReference>
<evidence type="ECO:0000313" key="1">
    <source>
        <dbReference type="EMBL" id="KAJ8070729.1"/>
    </source>
</evidence>
<organism evidence="1 2">
    <name type="scientific">Sclerotinia nivalis</name>
    <dbReference type="NCBI Taxonomy" id="352851"/>
    <lineage>
        <taxon>Eukaryota</taxon>
        <taxon>Fungi</taxon>
        <taxon>Dikarya</taxon>
        <taxon>Ascomycota</taxon>
        <taxon>Pezizomycotina</taxon>
        <taxon>Leotiomycetes</taxon>
        <taxon>Helotiales</taxon>
        <taxon>Sclerotiniaceae</taxon>
        <taxon>Sclerotinia</taxon>
    </lineage>
</organism>